<dbReference type="Proteomes" id="UP001056012">
    <property type="component" value="Chromosome 1"/>
</dbReference>
<dbReference type="SUPFAM" id="SSF51126">
    <property type="entry name" value="Pectin lyase-like"/>
    <property type="match status" value="1"/>
</dbReference>
<name>A0A9Q8Z149_CURCL</name>
<dbReference type="OrthoDB" id="441042at2759"/>
<comment type="similarity">
    <text evidence="4 10">Belongs to the polysaccharide lyase 3 family.</text>
</comment>
<dbReference type="Pfam" id="PF03211">
    <property type="entry name" value="Pectate_lyase"/>
    <property type="match status" value="2"/>
</dbReference>
<dbReference type="InterPro" id="IPR004898">
    <property type="entry name" value="Pectate_lyase_PlyH/PlyE-like"/>
</dbReference>
<evidence type="ECO:0000256" key="3">
    <source>
        <dbReference type="ARBA" id="ARBA00004613"/>
    </source>
</evidence>
<dbReference type="GO" id="GO:0045490">
    <property type="term" value="P:pectin catabolic process"/>
    <property type="evidence" value="ECO:0007669"/>
    <property type="project" value="TreeGrafter"/>
</dbReference>
<comment type="cofactor">
    <cofactor evidence="2 10">
        <name>Ca(2+)</name>
        <dbReference type="ChEBI" id="CHEBI:29108"/>
    </cofactor>
</comment>
<dbReference type="GO" id="GO:0005576">
    <property type="term" value="C:extracellular region"/>
    <property type="evidence" value="ECO:0007669"/>
    <property type="project" value="UniProtKB-SubCell"/>
</dbReference>
<dbReference type="EC" id="4.2.2.2" evidence="10"/>
<feature type="signal peptide" evidence="10">
    <location>
        <begin position="1"/>
        <end position="18"/>
    </location>
</feature>
<dbReference type="GO" id="GO:0030570">
    <property type="term" value="F:pectate lyase activity"/>
    <property type="evidence" value="ECO:0007669"/>
    <property type="project" value="UniProtKB-UniRule"/>
</dbReference>
<keyword evidence="12" id="KW-1185">Reference proteome</keyword>
<evidence type="ECO:0000256" key="2">
    <source>
        <dbReference type="ARBA" id="ARBA00001913"/>
    </source>
</evidence>
<comment type="function">
    <text evidence="9 10">Pectinolytic enzyme consist of four classes of enzymes: pectin lyase, polygalacturonase, pectin methylesterase and rhamnogalacturonase. Among pectinolytic enzymes, pectin lyase is the most important in depolymerization of pectin, since it cleaves internal glycosidic bonds of highly methylated pectins. Favors pectate, the anion, over pectin, the methyl ester.</text>
</comment>
<feature type="chain" id="PRO_5040532908" description="Pectate lyase" evidence="10">
    <location>
        <begin position="19"/>
        <end position="275"/>
    </location>
</feature>
<dbReference type="PANTHER" id="PTHR33407">
    <property type="entry name" value="PECTATE LYASE F-RELATED"/>
    <property type="match status" value="1"/>
</dbReference>
<keyword evidence="8 10" id="KW-0456">Lyase</keyword>
<proteinExistence type="inferred from homology"/>
<evidence type="ECO:0000256" key="5">
    <source>
        <dbReference type="ARBA" id="ARBA00022525"/>
    </source>
</evidence>
<dbReference type="Gene3D" id="2.160.20.10">
    <property type="entry name" value="Single-stranded right-handed beta-helix, Pectin lyase-like"/>
    <property type="match status" value="1"/>
</dbReference>
<gene>
    <name evidence="11" type="ORF">yc1106_01445</name>
</gene>
<evidence type="ECO:0000256" key="6">
    <source>
        <dbReference type="ARBA" id="ARBA00022729"/>
    </source>
</evidence>
<dbReference type="EMBL" id="CP089274">
    <property type="protein sequence ID" value="USP74171.1"/>
    <property type="molecule type" value="Genomic_DNA"/>
</dbReference>
<protein>
    <recommendedName>
        <fullName evidence="10">Pectate lyase</fullName>
        <ecNumber evidence="10">4.2.2.2</ecNumber>
    </recommendedName>
</protein>
<dbReference type="InterPro" id="IPR012334">
    <property type="entry name" value="Pectin_lyas_fold"/>
</dbReference>
<evidence type="ECO:0000313" key="11">
    <source>
        <dbReference type="EMBL" id="USP74171.1"/>
    </source>
</evidence>
<comment type="subcellular location">
    <subcellularLocation>
        <location evidence="3 10">Secreted</location>
    </subcellularLocation>
</comment>
<dbReference type="InterPro" id="IPR011050">
    <property type="entry name" value="Pectin_lyase_fold/virulence"/>
</dbReference>
<dbReference type="VEuPathDB" id="FungiDB:yc1106_01445"/>
<evidence type="ECO:0000256" key="8">
    <source>
        <dbReference type="ARBA" id="ARBA00023239"/>
    </source>
</evidence>
<keyword evidence="5 10" id="KW-0964">Secreted</keyword>
<comment type="catalytic activity">
    <reaction evidence="1 10">
        <text>Eliminative cleavage of (1-&gt;4)-alpha-D-galacturonan to give oligosaccharides with 4-deoxy-alpha-D-galact-4-enuronosyl groups at their non-reducing ends.</text>
        <dbReference type="EC" id="4.2.2.2"/>
    </reaction>
</comment>
<evidence type="ECO:0000256" key="1">
    <source>
        <dbReference type="ARBA" id="ARBA00000695"/>
    </source>
</evidence>
<organism evidence="11 12">
    <name type="scientific">Curvularia clavata</name>
    <dbReference type="NCBI Taxonomy" id="95742"/>
    <lineage>
        <taxon>Eukaryota</taxon>
        <taxon>Fungi</taxon>
        <taxon>Dikarya</taxon>
        <taxon>Ascomycota</taxon>
        <taxon>Pezizomycotina</taxon>
        <taxon>Dothideomycetes</taxon>
        <taxon>Pleosporomycetidae</taxon>
        <taxon>Pleosporales</taxon>
        <taxon>Pleosporineae</taxon>
        <taxon>Pleosporaceae</taxon>
        <taxon>Curvularia</taxon>
    </lineage>
</organism>
<reference evidence="11" key="1">
    <citation type="submission" date="2021-12" db="EMBL/GenBank/DDBJ databases">
        <title>Curvularia clavata genome.</title>
        <authorList>
            <person name="Cao Y."/>
        </authorList>
    </citation>
    <scope>NUCLEOTIDE SEQUENCE</scope>
    <source>
        <strain evidence="11">Yc1106</strain>
    </source>
</reference>
<accession>A0A9Q8Z149</accession>
<evidence type="ECO:0000256" key="7">
    <source>
        <dbReference type="ARBA" id="ARBA00022837"/>
    </source>
</evidence>
<keyword evidence="6 10" id="KW-0732">Signal</keyword>
<evidence type="ECO:0000256" key="10">
    <source>
        <dbReference type="RuleBase" id="RU367009"/>
    </source>
</evidence>
<keyword evidence="7 10" id="KW-0106">Calcium</keyword>
<dbReference type="PANTHER" id="PTHR33407:SF9">
    <property type="entry name" value="PECTATE LYASE F-RELATED"/>
    <property type="match status" value="1"/>
</dbReference>
<evidence type="ECO:0000256" key="4">
    <source>
        <dbReference type="ARBA" id="ARBA00006463"/>
    </source>
</evidence>
<evidence type="ECO:0000256" key="9">
    <source>
        <dbReference type="ARBA" id="ARBA00025679"/>
    </source>
</evidence>
<sequence length="275" mass="28479">MKASIVTSILAFALTASAGPARTYPRSFYTMMKRGSLPVPKGNGSETFSEPKEITGVFDGGLKTYGRGVSCTGQAEGGDSDAVFLLKDGATLKNAIIGQDQIEGVHCEGSCTIENVWWVAVCEDALTMKGDGDATGKLSSPFQWPLPQTLTPLPIVTGGGATGAEDKVIQHNGKGTVTINGFTVDDFGKLYRACGNCKESAERHVVIKGVKASNGKLLAGINSNFGDTATIDTATCATGVKTICEEFKGTTPGNEPDSVSTGPSTACKYTSVAAC</sequence>
<dbReference type="AlphaFoldDB" id="A0A9Q8Z149"/>
<evidence type="ECO:0000313" key="12">
    <source>
        <dbReference type="Proteomes" id="UP001056012"/>
    </source>
</evidence>